<dbReference type="InterPro" id="IPR003959">
    <property type="entry name" value="ATPase_AAA_core"/>
</dbReference>
<dbReference type="OMA" id="EAMHIGF"/>
<comment type="caution">
    <text evidence="7">The sequence shown here is derived from an EMBL/GenBank/DDBJ whole genome shotgun (WGS) entry which is preliminary data.</text>
</comment>
<dbReference type="SMART" id="SM00382">
    <property type="entry name" value="AAA"/>
    <property type="match status" value="1"/>
</dbReference>
<dbReference type="AlphaFoldDB" id="A0A328Q4C7"/>
<protein>
    <recommendedName>
        <fullName evidence="4">Uncharacterized AAA domain-containing protein ycf46</fullName>
    </recommendedName>
</protein>
<keyword evidence="2" id="KW-0067">ATP-binding</keyword>
<reference evidence="7 8" key="1">
    <citation type="submission" date="2017-05" db="EMBL/GenBank/DDBJ databases">
        <title>Host range expansion of the Methanosphaera genus to humans and monogastric animals involves recent and extensive reduction in genome content.</title>
        <authorList>
            <person name="Hoedt E.C."/>
            <person name="Volmer J.G."/>
            <person name="Parks D.H."/>
            <person name="Rosewarne C.P."/>
            <person name="Denman S.E."/>
            <person name="Mcsweeney C.S."/>
            <person name="O Cuiv P."/>
            <person name="Hugenholtz P."/>
            <person name="Tyson G.W."/>
            <person name="Morrison M."/>
        </authorList>
    </citation>
    <scope>NUCLEOTIDE SEQUENCE [LARGE SCALE GENOMIC DNA]</scope>
    <source>
        <strain evidence="7 8">PA5</strain>
    </source>
</reference>
<evidence type="ECO:0000313" key="7">
    <source>
        <dbReference type="EMBL" id="RAP02426.1"/>
    </source>
</evidence>
<dbReference type="InterPro" id="IPR052381">
    <property type="entry name" value="AAA_domain_protein"/>
</dbReference>
<dbReference type="GO" id="GO:0005524">
    <property type="term" value="F:ATP binding"/>
    <property type="evidence" value="ECO:0007669"/>
    <property type="project" value="UniProtKB-KW"/>
</dbReference>
<proteinExistence type="inferred from homology"/>
<dbReference type="GO" id="GO:0016887">
    <property type="term" value="F:ATP hydrolysis activity"/>
    <property type="evidence" value="ECO:0007669"/>
    <property type="project" value="InterPro"/>
</dbReference>
<keyword evidence="1" id="KW-0547">Nucleotide-binding</keyword>
<organism evidence="7 8">
    <name type="scientific">Methanosphaera stadtmanae</name>
    <dbReference type="NCBI Taxonomy" id="2317"/>
    <lineage>
        <taxon>Archaea</taxon>
        <taxon>Methanobacteriati</taxon>
        <taxon>Methanobacteriota</taxon>
        <taxon>Methanomada group</taxon>
        <taxon>Methanobacteria</taxon>
        <taxon>Methanobacteriales</taxon>
        <taxon>Methanobacteriaceae</taxon>
        <taxon>Methanosphaera</taxon>
    </lineage>
</organism>
<accession>A0A328Q4C7</accession>
<evidence type="ECO:0000256" key="2">
    <source>
        <dbReference type="ARBA" id="ARBA00022840"/>
    </source>
</evidence>
<dbReference type="PANTHER" id="PTHR42960">
    <property type="entry name" value="YCF46 PROTEIN"/>
    <property type="match status" value="1"/>
</dbReference>
<gene>
    <name evidence="7" type="ORF">CA615_07765</name>
</gene>
<evidence type="ECO:0000256" key="5">
    <source>
        <dbReference type="SAM" id="MobiDB-lite"/>
    </source>
</evidence>
<dbReference type="Proteomes" id="UP000248557">
    <property type="component" value="Unassembled WGS sequence"/>
</dbReference>
<evidence type="ECO:0000256" key="4">
    <source>
        <dbReference type="ARBA" id="ARBA00040480"/>
    </source>
</evidence>
<evidence type="ECO:0000313" key="8">
    <source>
        <dbReference type="Proteomes" id="UP000248557"/>
    </source>
</evidence>
<dbReference type="GeneID" id="3854855"/>
<evidence type="ECO:0000259" key="6">
    <source>
        <dbReference type="SMART" id="SM00382"/>
    </source>
</evidence>
<dbReference type="RefSeq" id="WP_011407116.1">
    <property type="nucleotide sequence ID" value="NZ_CATZNA010000041.1"/>
</dbReference>
<dbReference type="Gene3D" id="1.10.8.60">
    <property type="match status" value="1"/>
</dbReference>
<comment type="similarity">
    <text evidence="3">Belongs to the AAA ATPase family. Highly divergent.</text>
</comment>
<evidence type="ECO:0000256" key="1">
    <source>
        <dbReference type="ARBA" id="ARBA00022741"/>
    </source>
</evidence>
<dbReference type="EMBL" id="NGJK01000093">
    <property type="protein sequence ID" value="RAP02426.1"/>
    <property type="molecule type" value="Genomic_DNA"/>
</dbReference>
<feature type="domain" description="AAA+ ATPase" evidence="6">
    <location>
        <begin position="274"/>
        <end position="409"/>
    </location>
</feature>
<feature type="compositionally biased region" description="Polar residues" evidence="5">
    <location>
        <begin position="520"/>
        <end position="530"/>
    </location>
</feature>
<feature type="compositionally biased region" description="Basic and acidic residues" evidence="5">
    <location>
        <begin position="542"/>
        <end position="552"/>
    </location>
</feature>
<feature type="region of interest" description="Disordered" evidence="5">
    <location>
        <begin position="516"/>
        <end position="552"/>
    </location>
</feature>
<dbReference type="CDD" id="cd19507">
    <property type="entry name" value="RecA-like_Ycf46-like"/>
    <property type="match status" value="1"/>
</dbReference>
<sequence>MNNFEKETCDLLRARFPYIHITTYEETRLIKELTRIVSTPDLINSVRKVYVWKSSEGFKDSNGMIQEDTYEKIQALNFVRKCEEDALFIFLDFHVFCKNTSGNFDDTVVRFLKDLIPNLKQARNFRNVIFVSPTFTLPDDLKKDITVLDFDLPTSDEIASVLDGIIRDNSGGNLKVNLNPKEKEELVKAAVGLTLQEAENAFARAMVNDGCLNSEDVDIVLKEKSQVIKKSDILEYIDSKVKIEDVGGLENLKKWLSKRDKSWLDSAKKYGLPSPKGVLLTGVPGCGKSLIAKSISSMWHLPLLRFDVSKVFNMYVGNSESNMREAIKMAEAISPCVLWIDEIEKGFSGLGGSGDSGTTSRIFGTFLSWMQEKTKPVFVVATANNIDSLPSEMMRKGRFDEIFFIDLPTFNERKQIFKVHLESRLTYPEVRGDFEINDETLKHLSNITEGFGGSELEQIVVMGLYDAFSEDRSITLNDFENAVKNTVPLSVTQAEQIISIRNWANVRAVAATAQEDRMEYTQTSTDSNNPKPEIPTPDDEISDSRGGRTLDF</sequence>
<dbReference type="PANTHER" id="PTHR42960:SF1">
    <property type="entry name" value="YCF46 PROTEIN"/>
    <property type="match status" value="1"/>
</dbReference>
<dbReference type="InterPro" id="IPR003593">
    <property type="entry name" value="AAA+_ATPase"/>
</dbReference>
<dbReference type="SUPFAM" id="SSF52540">
    <property type="entry name" value="P-loop containing nucleoside triphosphate hydrolases"/>
    <property type="match status" value="2"/>
</dbReference>
<evidence type="ECO:0000256" key="3">
    <source>
        <dbReference type="ARBA" id="ARBA00038088"/>
    </source>
</evidence>
<name>A0A328Q4C7_9EURY</name>
<dbReference type="Pfam" id="PF00004">
    <property type="entry name" value="AAA"/>
    <property type="match status" value="1"/>
</dbReference>
<dbReference type="Gene3D" id="3.40.50.300">
    <property type="entry name" value="P-loop containing nucleotide triphosphate hydrolases"/>
    <property type="match status" value="1"/>
</dbReference>
<dbReference type="InterPro" id="IPR027417">
    <property type="entry name" value="P-loop_NTPase"/>
</dbReference>